<proteinExistence type="predicted"/>
<protein>
    <submittedName>
        <fullName evidence="2">Uncharacterized protein</fullName>
    </submittedName>
</protein>
<dbReference type="Pfam" id="PF18895">
    <property type="entry name" value="T4SS_pilin"/>
    <property type="match status" value="1"/>
</dbReference>
<dbReference type="STRING" id="1797533.A2731_03130"/>
<keyword evidence="1" id="KW-0812">Transmembrane</keyword>
<comment type="caution">
    <text evidence="2">The sequence shown here is derived from an EMBL/GenBank/DDBJ whole genome shotgun (WGS) entry which is preliminary data.</text>
</comment>
<dbReference type="AlphaFoldDB" id="A0A1G1XZE9"/>
<dbReference type="EMBL" id="MHIC01000025">
    <property type="protein sequence ID" value="OGY44697.1"/>
    <property type="molecule type" value="Genomic_DNA"/>
</dbReference>
<keyword evidence="1" id="KW-1133">Transmembrane helix</keyword>
<feature type="transmembrane region" description="Helical" evidence="1">
    <location>
        <begin position="117"/>
        <end position="138"/>
    </location>
</feature>
<gene>
    <name evidence="2" type="ORF">A2731_03130</name>
</gene>
<evidence type="ECO:0000256" key="1">
    <source>
        <dbReference type="SAM" id="Phobius"/>
    </source>
</evidence>
<sequence>MIFKMPKKTKLLYYSFWTIILSVLILNSFTPLVGAGETKPVSNQVLSELGDAAKAIGYSESEPAVPFAEALIYIVNVLLGFVGIVFFILLIYGGYLWMNARGNEEQVAKAKKIIQEVVIGLIIILIARLFTEFLLIQFGKAADANV</sequence>
<organism evidence="2 3">
    <name type="scientific">Candidatus Buchananbacteria bacterium RIFCSPHIGHO2_01_FULL_39_8</name>
    <dbReference type="NCBI Taxonomy" id="1797533"/>
    <lineage>
        <taxon>Bacteria</taxon>
        <taxon>Candidatus Buchananiibacteriota</taxon>
    </lineage>
</organism>
<evidence type="ECO:0000313" key="3">
    <source>
        <dbReference type="Proteomes" id="UP000176241"/>
    </source>
</evidence>
<evidence type="ECO:0000313" key="2">
    <source>
        <dbReference type="EMBL" id="OGY44697.1"/>
    </source>
</evidence>
<keyword evidence="1" id="KW-0472">Membrane</keyword>
<reference evidence="2 3" key="1">
    <citation type="journal article" date="2016" name="Nat. Commun.">
        <title>Thousands of microbial genomes shed light on interconnected biogeochemical processes in an aquifer system.</title>
        <authorList>
            <person name="Anantharaman K."/>
            <person name="Brown C.T."/>
            <person name="Hug L.A."/>
            <person name="Sharon I."/>
            <person name="Castelle C.J."/>
            <person name="Probst A.J."/>
            <person name="Thomas B.C."/>
            <person name="Singh A."/>
            <person name="Wilkins M.J."/>
            <person name="Karaoz U."/>
            <person name="Brodie E.L."/>
            <person name="Williams K.H."/>
            <person name="Hubbard S.S."/>
            <person name="Banfield J.F."/>
        </authorList>
    </citation>
    <scope>NUCLEOTIDE SEQUENCE [LARGE SCALE GENOMIC DNA]</scope>
</reference>
<dbReference type="Proteomes" id="UP000176241">
    <property type="component" value="Unassembled WGS sequence"/>
</dbReference>
<feature type="transmembrane region" description="Helical" evidence="1">
    <location>
        <begin position="70"/>
        <end position="97"/>
    </location>
</feature>
<name>A0A1G1XZE9_9BACT</name>
<dbReference type="InterPro" id="IPR043993">
    <property type="entry name" value="T4SS_pilin"/>
</dbReference>
<accession>A0A1G1XZE9</accession>
<feature type="transmembrane region" description="Helical" evidence="1">
    <location>
        <begin position="12"/>
        <end position="33"/>
    </location>
</feature>